<dbReference type="EMBL" id="PPTO01000006">
    <property type="protein sequence ID" value="RDB59071.1"/>
    <property type="molecule type" value="Genomic_DNA"/>
</dbReference>
<dbReference type="PROSITE" id="PS50146">
    <property type="entry name" value="DAGK"/>
    <property type="match status" value="1"/>
</dbReference>
<dbReference type="Gene3D" id="2.60.200.40">
    <property type="match status" value="1"/>
</dbReference>
<proteinExistence type="inferred from homology"/>
<dbReference type="InterPro" id="IPR050187">
    <property type="entry name" value="Lipid_Phosphate_FormReg"/>
</dbReference>
<protein>
    <submittedName>
        <fullName evidence="10">Protein BmrU</fullName>
    </submittedName>
</protein>
<dbReference type="InterPro" id="IPR001206">
    <property type="entry name" value="Diacylglycerol_kinase_cat_dom"/>
</dbReference>
<feature type="domain" description="DAGKc" evidence="9">
    <location>
        <begin position="1"/>
        <end position="134"/>
    </location>
</feature>
<evidence type="ECO:0000256" key="5">
    <source>
        <dbReference type="ARBA" id="ARBA00022777"/>
    </source>
</evidence>
<evidence type="ECO:0000256" key="1">
    <source>
        <dbReference type="ARBA" id="ARBA00001946"/>
    </source>
</evidence>
<dbReference type="PANTHER" id="PTHR12358:SF54">
    <property type="entry name" value="SPHINGOSINE KINASE RELATED PROTEIN"/>
    <property type="match status" value="1"/>
</dbReference>
<dbReference type="SMART" id="SM00046">
    <property type="entry name" value="DAGKc"/>
    <property type="match status" value="1"/>
</dbReference>
<dbReference type="InterPro" id="IPR017438">
    <property type="entry name" value="ATP-NAD_kinase_N"/>
</dbReference>
<sequence length="307" mass="32374">MGKTLAIVNPAARNGDGARGAAFLRYAAGSAAAPFEGIQIETTREAGHATALAAQASNFDCVLAVGGDGVVHETLAGLMRIPREKRPAFALIPCGNGNDYARTLGMSFVMEEALTQLSSAQRISADVGVCNGEYFAETLSFGLDAAIALGTYERRRRTGREGTRLFVEEGANQLVFHRDAYDFTAIADGGTSKQGSMHLFAVQVGPTYGGGFRVCPNADATDGKLDCCVAKAPLGMLKAAYLFARAKDGKHVGHTGSFDFFDAKSLTLEFDREPPAQIDGEPIHGTKFDIAVLPGALDVYFAKGAAH</sequence>
<keyword evidence="7" id="KW-0443">Lipid metabolism</keyword>
<comment type="caution">
    <text evidence="10">The sequence shown here is derived from an EMBL/GenBank/DDBJ whole genome shotgun (WGS) entry which is preliminary data.</text>
</comment>
<evidence type="ECO:0000313" key="11">
    <source>
        <dbReference type="Proteomes" id="UP000253975"/>
    </source>
</evidence>
<evidence type="ECO:0000256" key="8">
    <source>
        <dbReference type="ARBA" id="ARBA00023264"/>
    </source>
</evidence>
<keyword evidence="7" id="KW-0594">Phospholipid biosynthesis</keyword>
<evidence type="ECO:0000256" key="4">
    <source>
        <dbReference type="ARBA" id="ARBA00022741"/>
    </source>
</evidence>
<reference evidence="10 11" key="1">
    <citation type="journal article" date="2018" name="Elife">
        <title>Discovery and characterization of a prevalent human gut bacterial enzyme sufficient for the inactivation of a family of plant toxins.</title>
        <authorList>
            <person name="Koppel N."/>
            <person name="Bisanz J.E."/>
            <person name="Pandelia M.E."/>
            <person name="Turnbaugh P.J."/>
            <person name="Balskus E.P."/>
        </authorList>
    </citation>
    <scope>NUCLEOTIDE SEQUENCE [LARGE SCALE GENOMIC DNA]</scope>
    <source>
        <strain evidence="10 11">OB21 GAM31</strain>
    </source>
</reference>
<evidence type="ECO:0000259" key="9">
    <source>
        <dbReference type="PROSITE" id="PS50146"/>
    </source>
</evidence>
<dbReference type="Gene3D" id="3.40.50.10330">
    <property type="entry name" value="Probable inorganic polyphosphate/atp-NAD kinase, domain 1"/>
    <property type="match status" value="1"/>
</dbReference>
<evidence type="ECO:0000256" key="6">
    <source>
        <dbReference type="ARBA" id="ARBA00022840"/>
    </source>
</evidence>
<dbReference type="AlphaFoldDB" id="A0A369LHG4"/>
<dbReference type="Proteomes" id="UP000253975">
    <property type="component" value="Unassembled WGS sequence"/>
</dbReference>
<dbReference type="Pfam" id="PF19279">
    <property type="entry name" value="YegS_C"/>
    <property type="match status" value="1"/>
</dbReference>
<dbReference type="PANTHER" id="PTHR12358">
    <property type="entry name" value="SPHINGOSINE KINASE"/>
    <property type="match status" value="1"/>
</dbReference>
<gene>
    <name evidence="10" type="ORF">C1881_04870</name>
</gene>
<comment type="cofactor">
    <cofactor evidence="1">
        <name>Mg(2+)</name>
        <dbReference type="ChEBI" id="CHEBI:18420"/>
    </cofactor>
</comment>
<dbReference type="InterPro" id="IPR045540">
    <property type="entry name" value="YegS/DAGK_C"/>
</dbReference>
<keyword evidence="4" id="KW-0547">Nucleotide-binding</keyword>
<dbReference type="GO" id="GO:0005524">
    <property type="term" value="F:ATP binding"/>
    <property type="evidence" value="ECO:0007669"/>
    <property type="project" value="UniProtKB-KW"/>
</dbReference>
<keyword evidence="7" id="KW-0444">Lipid biosynthesis</keyword>
<accession>A0A369LHG4</accession>
<organism evidence="10 11">
    <name type="scientific">Slackia isoflavoniconvertens</name>
    <dbReference type="NCBI Taxonomy" id="572010"/>
    <lineage>
        <taxon>Bacteria</taxon>
        <taxon>Bacillati</taxon>
        <taxon>Actinomycetota</taxon>
        <taxon>Coriobacteriia</taxon>
        <taxon>Eggerthellales</taxon>
        <taxon>Eggerthellaceae</taxon>
        <taxon>Slackia</taxon>
    </lineage>
</organism>
<evidence type="ECO:0000256" key="7">
    <source>
        <dbReference type="ARBA" id="ARBA00023209"/>
    </source>
</evidence>
<keyword evidence="5" id="KW-0418">Kinase</keyword>
<evidence type="ECO:0000256" key="3">
    <source>
        <dbReference type="ARBA" id="ARBA00022679"/>
    </source>
</evidence>
<name>A0A369LHG4_9ACTN</name>
<keyword evidence="3" id="KW-0808">Transferase</keyword>
<keyword evidence="8" id="KW-1208">Phospholipid metabolism</keyword>
<keyword evidence="6" id="KW-0067">ATP-binding</keyword>
<dbReference type="GO" id="GO:0008654">
    <property type="term" value="P:phospholipid biosynthetic process"/>
    <property type="evidence" value="ECO:0007669"/>
    <property type="project" value="UniProtKB-KW"/>
</dbReference>
<dbReference type="GO" id="GO:0016301">
    <property type="term" value="F:kinase activity"/>
    <property type="evidence" value="ECO:0007669"/>
    <property type="project" value="UniProtKB-KW"/>
</dbReference>
<dbReference type="SUPFAM" id="SSF111331">
    <property type="entry name" value="NAD kinase/diacylglycerol kinase-like"/>
    <property type="match status" value="1"/>
</dbReference>
<comment type="similarity">
    <text evidence="2">Belongs to the diacylglycerol/lipid kinase family.</text>
</comment>
<evidence type="ECO:0000313" key="10">
    <source>
        <dbReference type="EMBL" id="RDB59071.1"/>
    </source>
</evidence>
<dbReference type="RefSeq" id="WP_114615464.1">
    <property type="nucleotide sequence ID" value="NZ_CALIRK010000003.1"/>
</dbReference>
<dbReference type="Pfam" id="PF00781">
    <property type="entry name" value="DAGK_cat"/>
    <property type="match status" value="1"/>
</dbReference>
<dbReference type="InterPro" id="IPR016064">
    <property type="entry name" value="NAD/diacylglycerol_kinase_sf"/>
</dbReference>
<evidence type="ECO:0000256" key="2">
    <source>
        <dbReference type="ARBA" id="ARBA00005983"/>
    </source>
</evidence>